<dbReference type="OrthoDB" id="5852195at2759"/>
<dbReference type="Proteomes" id="UP000053660">
    <property type="component" value="Unassembled WGS sequence"/>
</dbReference>
<accession>A0A0B1RXE7</accession>
<protein>
    <submittedName>
        <fullName evidence="2">Uncharacterized protein</fullName>
    </submittedName>
</protein>
<dbReference type="EMBL" id="KN610467">
    <property type="protein sequence ID" value="KHJ77738.1"/>
    <property type="molecule type" value="Genomic_DNA"/>
</dbReference>
<dbReference type="AlphaFoldDB" id="A0A0B1RXE7"/>
<reference evidence="2 3" key="1">
    <citation type="submission" date="2014-03" db="EMBL/GenBank/DDBJ databases">
        <title>Draft genome of the hookworm Oesophagostomum dentatum.</title>
        <authorList>
            <person name="Mitreva M."/>
        </authorList>
    </citation>
    <scope>NUCLEOTIDE SEQUENCE [LARGE SCALE GENOMIC DNA]</scope>
    <source>
        <strain evidence="2 3">OD-Hann</strain>
    </source>
</reference>
<evidence type="ECO:0000313" key="3">
    <source>
        <dbReference type="Proteomes" id="UP000053660"/>
    </source>
</evidence>
<name>A0A0B1RXE7_OESDE</name>
<sequence length="77" mass="8910">MLAYRLSPQTWQHYEQLNKCSTTQEMTRATRSRVRKYDLMSAKDLQRTALAVDSDSEDDLFEPNPSDRQKLVTAGNT</sequence>
<gene>
    <name evidence="2" type="ORF">OESDEN_22642</name>
</gene>
<evidence type="ECO:0000256" key="1">
    <source>
        <dbReference type="SAM" id="MobiDB-lite"/>
    </source>
</evidence>
<proteinExistence type="predicted"/>
<organism evidence="2 3">
    <name type="scientific">Oesophagostomum dentatum</name>
    <name type="common">Nodular worm</name>
    <dbReference type="NCBI Taxonomy" id="61180"/>
    <lineage>
        <taxon>Eukaryota</taxon>
        <taxon>Metazoa</taxon>
        <taxon>Ecdysozoa</taxon>
        <taxon>Nematoda</taxon>
        <taxon>Chromadorea</taxon>
        <taxon>Rhabditida</taxon>
        <taxon>Rhabditina</taxon>
        <taxon>Rhabditomorpha</taxon>
        <taxon>Strongyloidea</taxon>
        <taxon>Strongylidae</taxon>
        <taxon>Oesophagostomum</taxon>
    </lineage>
</organism>
<evidence type="ECO:0000313" key="2">
    <source>
        <dbReference type="EMBL" id="KHJ77738.1"/>
    </source>
</evidence>
<feature type="region of interest" description="Disordered" evidence="1">
    <location>
        <begin position="53"/>
        <end position="77"/>
    </location>
</feature>
<keyword evidence="3" id="KW-1185">Reference proteome</keyword>